<keyword evidence="5" id="KW-1185">Reference proteome</keyword>
<dbReference type="Gene3D" id="2.60.120.200">
    <property type="match status" value="1"/>
</dbReference>
<gene>
    <name evidence="4" type="ORF">ACFSCS_13985</name>
</gene>
<name>A0ABW4RY68_9ACTN</name>
<dbReference type="Pfam" id="PF00722">
    <property type="entry name" value="Glyco_hydro_16"/>
    <property type="match status" value="1"/>
</dbReference>
<accession>A0ABW4RY68</accession>
<protein>
    <submittedName>
        <fullName evidence="4">Glycoside hydrolase family 16 protein</fullName>
    </submittedName>
</protein>
<dbReference type="RefSeq" id="WP_343875591.1">
    <property type="nucleotide sequence ID" value="NZ_BAAAIX010000033.1"/>
</dbReference>
<proteinExistence type="predicted"/>
<evidence type="ECO:0000313" key="5">
    <source>
        <dbReference type="Proteomes" id="UP001597326"/>
    </source>
</evidence>
<feature type="chain" id="PRO_5046126177" evidence="2">
    <location>
        <begin position="29"/>
        <end position="280"/>
    </location>
</feature>
<keyword evidence="4" id="KW-0378">Hydrolase</keyword>
<feature type="domain" description="GH16" evidence="3">
    <location>
        <begin position="45"/>
        <end position="273"/>
    </location>
</feature>
<evidence type="ECO:0000256" key="2">
    <source>
        <dbReference type="SAM" id="SignalP"/>
    </source>
</evidence>
<dbReference type="SUPFAM" id="SSF49899">
    <property type="entry name" value="Concanavalin A-like lectins/glucanases"/>
    <property type="match status" value="1"/>
</dbReference>
<dbReference type="Proteomes" id="UP001597326">
    <property type="component" value="Unassembled WGS sequence"/>
</dbReference>
<dbReference type="PROSITE" id="PS51762">
    <property type="entry name" value="GH16_2"/>
    <property type="match status" value="1"/>
</dbReference>
<dbReference type="CDD" id="cd00413">
    <property type="entry name" value="Glyco_hydrolase_16"/>
    <property type="match status" value="1"/>
</dbReference>
<comment type="caution">
    <text evidence="4">The sequence shown here is derived from an EMBL/GenBank/DDBJ whole genome shotgun (WGS) entry which is preliminary data.</text>
</comment>
<evidence type="ECO:0000259" key="3">
    <source>
        <dbReference type="PROSITE" id="PS51762"/>
    </source>
</evidence>
<sequence length="280" mass="29653">MTSRRWAASALATGAVLGLTLSTAPAGAQQAAPAAPSLATSPMAAPATGTPTIDEQFSSWPAGSNTSAAGTLRINGDWTGTGGNQMLRSNVRVADGVATMTSRANQKSGAELQTAPDKLVGKGYYETSMQMSSTPGILSGMFFMGKDYTFPEVDMEIRSRDNGPGKSHYIFYTVHYAGGGHQYKQVELPFDPAAGQHTYGFLLGTTSISFYVDGQQTHTWQNLPANLGLGSTEPQGYLMTNSWAQDSEWVGALPAQDTATRIDWIRHWGGATSPQFTPAG</sequence>
<dbReference type="InterPro" id="IPR013320">
    <property type="entry name" value="ConA-like_dom_sf"/>
</dbReference>
<dbReference type="EMBL" id="JBHUFZ010000032">
    <property type="protein sequence ID" value="MFD1891283.1"/>
    <property type="molecule type" value="Genomic_DNA"/>
</dbReference>
<reference evidence="5" key="1">
    <citation type="journal article" date="2019" name="Int. J. Syst. Evol. Microbiol.">
        <title>The Global Catalogue of Microorganisms (GCM) 10K type strain sequencing project: providing services to taxonomists for standard genome sequencing and annotation.</title>
        <authorList>
            <consortium name="The Broad Institute Genomics Platform"/>
            <consortium name="The Broad Institute Genome Sequencing Center for Infectious Disease"/>
            <person name="Wu L."/>
            <person name="Ma J."/>
        </authorList>
    </citation>
    <scope>NUCLEOTIDE SEQUENCE [LARGE SCALE GENOMIC DNA]</scope>
    <source>
        <strain evidence="5">CAIM 431</strain>
    </source>
</reference>
<feature type="compositionally biased region" description="Low complexity" evidence="1">
    <location>
        <begin position="33"/>
        <end position="48"/>
    </location>
</feature>
<evidence type="ECO:0000313" key="4">
    <source>
        <dbReference type="EMBL" id="MFD1891283.1"/>
    </source>
</evidence>
<feature type="region of interest" description="Disordered" evidence="1">
    <location>
        <begin position="33"/>
        <end position="68"/>
    </location>
</feature>
<keyword evidence="2" id="KW-0732">Signal</keyword>
<feature type="signal peptide" evidence="2">
    <location>
        <begin position="1"/>
        <end position="28"/>
    </location>
</feature>
<organism evidence="4 5">
    <name type="scientific">Luteococcus peritonei</name>
    <dbReference type="NCBI Taxonomy" id="88874"/>
    <lineage>
        <taxon>Bacteria</taxon>
        <taxon>Bacillati</taxon>
        <taxon>Actinomycetota</taxon>
        <taxon>Actinomycetes</taxon>
        <taxon>Propionibacteriales</taxon>
        <taxon>Propionibacteriaceae</taxon>
        <taxon>Luteococcus</taxon>
    </lineage>
</organism>
<feature type="compositionally biased region" description="Polar residues" evidence="1">
    <location>
        <begin position="49"/>
        <end position="68"/>
    </location>
</feature>
<dbReference type="GO" id="GO:0016787">
    <property type="term" value="F:hydrolase activity"/>
    <property type="evidence" value="ECO:0007669"/>
    <property type="project" value="UniProtKB-KW"/>
</dbReference>
<dbReference type="InterPro" id="IPR000757">
    <property type="entry name" value="Beta-glucanase-like"/>
</dbReference>
<evidence type="ECO:0000256" key="1">
    <source>
        <dbReference type="SAM" id="MobiDB-lite"/>
    </source>
</evidence>